<dbReference type="InterPro" id="IPR013022">
    <property type="entry name" value="Xyl_isomerase-like_TIM-brl"/>
</dbReference>
<dbReference type="PANTHER" id="PTHR12110">
    <property type="entry name" value="HYDROXYPYRUVATE ISOMERASE"/>
    <property type="match status" value="1"/>
</dbReference>
<dbReference type="Proteomes" id="UP000290848">
    <property type="component" value="Unassembled WGS sequence"/>
</dbReference>
<accession>A0A4Q0M9T5</accession>
<name>A0A4Q0M9T5_9SPHI</name>
<dbReference type="AlphaFoldDB" id="A0A4Q0M9T5"/>
<evidence type="ECO:0000256" key="1">
    <source>
        <dbReference type="SAM" id="SignalP"/>
    </source>
</evidence>
<proteinExistence type="predicted"/>
<feature type="domain" description="Xylose isomerase-like TIM barrel" evidence="2">
    <location>
        <begin position="50"/>
        <end position="290"/>
    </location>
</feature>
<organism evidence="3 4">
    <name type="scientific">Arcticibacter tournemirensis</name>
    <dbReference type="NCBI Taxonomy" id="699437"/>
    <lineage>
        <taxon>Bacteria</taxon>
        <taxon>Pseudomonadati</taxon>
        <taxon>Bacteroidota</taxon>
        <taxon>Sphingobacteriia</taxon>
        <taxon>Sphingobacteriales</taxon>
        <taxon>Sphingobacteriaceae</taxon>
        <taxon>Arcticibacter</taxon>
    </lineage>
</organism>
<dbReference type="InterPro" id="IPR050312">
    <property type="entry name" value="IolE/XylAMocC-like"/>
</dbReference>
<dbReference type="PANTHER" id="PTHR12110:SF53">
    <property type="entry name" value="BLR5974 PROTEIN"/>
    <property type="match status" value="1"/>
</dbReference>
<dbReference type="Gene3D" id="3.20.20.150">
    <property type="entry name" value="Divalent-metal-dependent TIM barrel enzymes"/>
    <property type="match status" value="1"/>
</dbReference>
<feature type="signal peptide" evidence="1">
    <location>
        <begin position="1"/>
        <end position="21"/>
    </location>
</feature>
<sequence>MRSTFFAFLFLAINSVMTAFSAVPADKGTPKPLRVGYSVTLTGVTPEKMKYAKSVGVDCIETSFAAFIDKKTLSFKFSAAEMTEKVKQAKKAADDAGIEIWSVHMPFGEEIDISLADESQRRKVVELHSRILEFCRILQPEVILFHPSWYLRLNERELRKSRMIESAIELNKKVKDIQAIMVIENMLGPKLQKDSVYERPLCRSVEETKEIMGRLPDDIYSAIDMNHIKNPQDLIRAMGRRLKSVHIADGNGEKESHFFPCSGQGENNWTDILSALEEAHYTGPFMYESHFKDVKDMKECYDSLYQKFITAKNR</sequence>
<dbReference type="InterPro" id="IPR036237">
    <property type="entry name" value="Xyl_isomerase-like_sf"/>
</dbReference>
<dbReference type="Pfam" id="PF01261">
    <property type="entry name" value="AP_endonuc_2"/>
    <property type="match status" value="1"/>
</dbReference>
<dbReference type="GO" id="GO:0016853">
    <property type="term" value="F:isomerase activity"/>
    <property type="evidence" value="ECO:0007669"/>
    <property type="project" value="UniProtKB-KW"/>
</dbReference>
<comment type="caution">
    <text evidence="3">The sequence shown here is derived from an EMBL/GenBank/DDBJ whole genome shotgun (WGS) entry which is preliminary data.</text>
</comment>
<keyword evidence="1" id="KW-0732">Signal</keyword>
<dbReference type="EMBL" id="RXOC01000006">
    <property type="protein sequence ID" value="RXF69733.1"/>
    <property type="molecule type" value="Genomic_DNA"/>
</dbReference>
<evidence type="ECO:0000313" key="3">
    <source>
        <dbReference type="EMBL" id="RXF69733.1"/>
    </source>
</evidence>
<evidence type="ECO:0000259" key="2">
    <source>
        <dbReference type="Pfam" id="PF01261"/>
    </source>
</evidence>
<protein>
    <submittedName>
        <fullName evidence="3">Sugar phosphate isomerase/epimerase</fullName>
    </submittedName>
</protein>
<evidence type="ECO:0000313" key="4">
    <source>
        <dbReference type="Proteomes" id="UP000290848"/>
    </source>
</evidence>
<keyword evidence="3" id="KW-0413">Isomerase</keyword>
<dbReference type="SUPFAM" id="SSF51658">
    <property type="entry name" value="Xylose isomerase-like"/>
    <property type="match status" value="1"/>
</dbReference>
<feature type="chain" id="PRO_5020958604" evidence="1">
    <location>
        <begin position="22"/>
        <end position="314"/>
    </location>
</feature>
<gene>
    <name evidence="3" type="ORF">EKH83_10800</name>
</gene>
<reference evidence="3 4" key="1">
    <citation type="submission" date="2018-12" db="EMBL/GenBank/DDBJ databases">
        <title>The Draft Genome Sequence of the Soil Bacterium Pedobacter tournemirensis R1.</title>
        <authorList>
            <person name="He J."/>
        </authorList>
    </citation>
    <scope>NUCLEOTIDE SEQUENCE [LARGE SCALE GENOMIC DNA]</scope>
    <source>
        <strain evidence="3 4">R1</strain>
    </source>
</reference>